<feature type="transmembrane region" description="Helical" evidence="6">
    <location>
        <begin position="374"/>
        <end position="394"/>
    </location>
</feature>
<gene>
    <name evidence="7" type="ORF">CHL78_017245</name>
</gene>
<feature type="transmembrane region" description="Helical" evidence="6">
    <location>
        <begin position="344"/>
        <end position="362"/>
    </location>
</feature>
<feature type="transmembrane region" description="Helical" evidence="6">
    <location>
        <begin position="306"/>
        <end position="324"/>
    </location>
</feature>
<feature type="transmembrane region" description="Helical" evidence="6">
    <location>
        <begin position="36"/>
        <end position="60"/>
    </location>
</feature>
<organism evidence="7 8">
    <name type="scientific">Romboutsia weinsteinii</name>
    <dbReference type="NCBI Taxonomy" id="2020949"/>
    <lineage>
        <taxon>Bacteria</taxon>
        <taxon>Bacillati</taxon>
        <taxon>Bacillota</taxon>
        <taxon>Clostridia</taxon>
        <taxon>Peptostreptococcales</taxon>
        <taxon>Peptostreptococcaceae</taxon>
        <taxon>Romboutsia</taxon>
    </lineage>
</organism>
<dbReference type="PANTHER" id="PTHR43298">
    <property type="entry name" value="MULTIDRUG RESISTANCE PROTEIN NORM-RELATED"/>
    <property type="match status" value="1"/>
</dbReference>
<dbReference type="Proteomes" id="UP000215694">
    <property type="component" value="Unassembled WGS sequence"/>
</dbReference>
<feature type="transmembrane region" description="Helical" evidence="6">
    <location>
        <begin position="259"/>
        <end position="279"/>
    </location>
</feature>
<evidence type="ECO:0000256" key="4">
    <source>
        <dbReference type="ARBA" id="ARBA00022448"/>
    </source>
</evidence>
<keyword evidence="4" id="KW-0813">Transport</keyword>
<reference evidence="7 8" key="1">
    <citation type="journal article" date="2017" name="Genome Announc.">
        <title>Draft Genome Sequence of Romboutsia weinsteinii sp. nov. Strain CCRI-19649(T) Isolated from Surface Water.</title>
        <authorList>
            <person name="Maheux A.F."/>
            <person name="Boudreau D.K."/>
            <person name="Berube E."/>
            <person name="Boissinot M."/>
            <person name="Cantin P."/>
            <person name="Raymond F."/>
            <person name="Corbeil J."/>
            <person name="Omar R.F."/>
            <person name="Bergeron M.G."/>
        </authorList>
    </citation>
    <scope>NUCLEOTIDE SEQUENCE [LARGE SCALE GENOMIC DNA]</scope>
    <source>
        <strain evidence="7 8">CCRI-19649</strain>
    </source>
</reference>
<feature type="transmembrane region" description="Helical" evidence="6">
    <location>
        <begin position="80"/>
        <end position="102"/>
    </location>
</feature>
<evidence type="ECO:0000256" key="6">
    <source>
        <dbReference type="SAM" id="Phobius"/>
    </source>
</evidence>
<sequence length="435" mass="48435">MKINKLAIPLMLNSISSTIINICDQAMVGRTYLEGFASVGIIGSNIYSITGVLGAISVGFNILGSKAKGRDDSTDLNNSLFFSLIISIIIGVIFFGLCIFRGEYILQNYFNIYGNTLKDATLYLHIFSLSLGINLVLFNISSYFKIMSKTKYILYGNIISCISNLLFDYILIFGKFGVPKLGIVGNAIGSVMSLILCLAFYIIIIKKYNLIAKTKINLFKNTKKILKISTPIILQEFVESIIVVFTMNYILSQIGLLEVSIYNLLFSIINIALMPMYAYSHAALNIISEDIGAKNTAEIDKTIKSCIFRATGFYCVICMVILIFKNQIPMIITNNTDLIINSSKYMFVIVTANIMNIPSCVLKFSLQALGEEKIVFVYSSITSIFSTALIYILVCILNGGLNSVYIGLMMNYLILSVVLLRKFYIAKKSFIVKYS</sequence>
<evidence type="ECO:0000313" key="7">
    <source>
        <dbReference type="EMBL" id="RDY25641.1"/>
    </source>
</evidence>
<dbReference type="InterPro" id="IPR050222">
    <property type="entry name" value="MATE_MdtK"/>
</dbReference>
<feature type="transmembrane region" description="Helical" evidence="6">
    <location>
        <begin position="225"/>
        <end position="247"/>
    </location>
</feature>
<comment type="function">
    <text evidence="1">Multidrug efflux pump.</text>
</comment>
<comment type="similarity">
    <text evidence="2">Belongs to the multi antimicrobial extrusion (MATE) (TC 2.A.66.1) family.</text>
</comment>
<keyword evidence="8" id="KW-1185">Reference proteome</keyword>
<dbReference type="GO" id="GO:0005886">
    <property type="term" value="C:plasma membrane"/>
    <property type="evidence" value="ECO:0007669"/>
    <property type="project" value="TreeGrafter"/>
</dbReference>
<evidence type="ECO:0000256" key="2">
    <source>
        <dbReference type="ARBA" id="ARBA00010199"/>
    </source>
</evidence>
<evidence type="ECO:0000256" key="3">
    <source>
        <dbReference type="ARBA" id="ARBA00020268"/>
    </source>
</evidence>
<keyword evidence="6" id="KW-1133">Transmembrane helix</keyword>
<dbReference type="OrthoDB" id="9806302at2"/>
<keyword evidence="6" id="KW-0812">Transmembrane</keyword>
<dbReference type="Pfam" id="PF01554">
    <property type="entry name" value="MatE"/>
    <property type="match status" value="2"/>
</dbReference>
<comment type="caution">
    <text evidence="7">The sequence shown here is derived from an EMBL/GenBank/DDBJ whole genome shotgun (WGS) entry which is preliminary data.</text>
</comment>
<dbReference type="InterPro" id="IPR002528">
    <property type="entry name" value="MATE_fam"/>
</dbReference>
<proteinExistence type="inferred from homology"/>
<dbReference type="GO" id="GO:0042910">
    <property type="term" value="F:xenobiotic transmembrane transporter activity"/>
    <property type="evidence" value="ECO:0007669"/>
    <property type="project" value="InterPro"/>
</dbReference>
<dbReference type="RefSeq" id="WP_094368202.1">
    <property type="nucleotide sequence ID" value="NZ_NOJY02000057.1"/>
</dbReference>
<dbReference type="AlphaFoldDB" id="A0A371IYS6"/>
<feature type="transmembrane region" description="Helical" evidence="6">
    <location>
        <begin position="122"/>
        <end position="140"/>
    </location>
</feature>
<evidence type="ECO:0000256" key="5">
    <source>
        <dbReference type="ARBA" id="ARBA00031636"/>
    </source>
</evidence>
<dbReference type="PANTHER" id="PTHR43298:SF2">
    <property type="entry name" value="FMN_FAD EXPORTER YEEO-RELATED"/>
    <property type="match status" value="1"/>
</dbReference>
<name>A0A371IYS6_9FIRM</name>
<evidence type="ECO:0000313" key="8">
    <source>
        <dbReference type="Proteomes" id="UP000215694"/>
    </source>
</evidence>
<feature type="transmembrane region" description="Helical" evidence="6">
    <location>
        <begin position="400"/>
        <end position="420"/>
    </location>
</feature>
<feature type="transmembrane region" description="Helical" evidence="6">
    <location>
        <begin position="152"/>
        <end position="171"/>
    </location>
</feature>
<dbReference type="GO" id="GO:0015297">
    <property type="term" value="F:antiporter activity"/>
    <property type="evidence" value="ECO:0007669"/>
    <property type="project" value="InterPro"/>
</dbReference>
<evidence type="ECO:0000256" key="1">
    <source>
        <dbReference type="ARBA" id="ARBA00003408"/>
    </source>
</evidence>
<keyword evidence="6" id="KW-0472">Membrane</keyword>
<accession>A0A371IYS6</accession>
<feature type="transmembrane region" description="Helical" evidence="6">
    <location>
        <begin position="183"/>
        <end position="204"/>
    </location>
</feature>
<dbReference type="EMBL" id="NOJY02000057">
    <property type="protein sequence ID" value="RDY25641.1"/>
    <property type="molecule type" value="Genomic_DNA"/>
</dbReference>
<protein>
    <recommendedName>
        <fullName evidence="3">Probable multidrug resistance protein NorM</fullName>
    </recommendedName>
    <alternativeName>
        <fullName evidence="5">Multidrug-efflux transporter</fullName>
    </alternativeName>
</protein>